<name>A0A3B3SQY0_9TELE</name>
<dbReference type="Proteomes" id="UP000261540">
    <property type="component" value="Unplaced"/>
</dbReference>
<dbReference type="STRING" id="1676925.ENSPKIP00000033102"/>
<proteinExistence type="predicted"/>
<dbReference type="PANTHER" id="PTHR48424">
    <property type="entry name" value="DYNEIN LIGHT CHAIN-RELATED"/>
    <property type="match status" value="1"/>
</dbReference>
<keyword evidence="2" id="KW-1185">Reference proteome</keyword>
<accession>A0A3B3SQY0</accession>
<dbReference type="AlphaFoldDB" id="A0A3B3SQY0"/>
<dbReference type="PANTHER" id="PTHR48424:SF2">
    <property type="entry name" value="DYNEIN LIGHT CHAIN"/>
    <property type="match status" value="1"/>
</dbReference>
<reference evidence="1" key="2">
    <citation type="submission" date="2025-09" db="UniProtKB">
        <authorList>
            <consortium name="Ensembl"/>
        </authorList>
    </citation>
    <scope>IDENTIFICATION</scope>
</reference>
<dbReference type="GeneTree" id="ENSGT00390000001618"/>
<organism evidence="1 2">
    <name type="scientific">Paramormyrops kingsleyae</name>
    <dbReference type="NCBI Taxonomy" id="1676925"/>
    <lineage>
        <taxon>Eukaryota</taxon>
        <taxon>Metazoa</taxon>
        <taxon>Chordata</taxon>
        <taxon>Craniata</taxon>
        <taxon>Vertebrata</taxon>
        <taxon>Euteleostomi</taxon>
        <taxon>Actinopterygii</taxon>
        <taxon>Neopterygii</taxon>
        <taxon>Teleostei</taxon>
        <taxon>Osteoglossocephala</taxon>
        <taxon>Osteoglossomorpha</taxon>
        <taxon>Osteoglossiformes</taxon>
        <taxon>Mormyridae</taxon>
        <taxon>Paramormyrops</taxon>
    </lineage>
</organism>
<dbReference type="Ensembl" id="ENSPKIT00000013985.1">
    <property type="protein sequence ID" value="ENSPKIP00000033102.1"/>
    <property type="gene ID" value="ENSPKIG00000012932.1"/>
</dbReference>
<evidence type="ECO:0000313" key="2">
    <source>
        <dbReference type="Proteomes" id="UP000261540"/>
    </source>
</evidence>
<sequence length="112" mass="12251">ALITRIKHMQNCHLAQVEIDEVLGLVSHITAEVSAHDAVPRGIILLVKLLMGSNIFLDVVLLHRLCGTVHRILLHVLGHVGILDHSLPVSHGACVQQPETSGRGTARWKRCP</sequence>
<protein>
    <submittedName>
        <fullName evidence="1">Uncharacterized protein</fullName>
    </submittedName>
</protein>
<reference evidence="1" key="1">
    <citation type="submission" date="2025-08" db="UniProtKB">
        <authorList>
            <consortium name="Ensembl"/>
        </authorList>
    </citation>
    <scope>IDENTIFICATION</scope>
</reference>
<evidence type="ECO:0000313" key="1">
    <source>
        <dbReference type="Ensembl" id="ENSPKIP00000033102.1"/>
    </source>
</evidence>